<dbReference type="GO" id="GO:0000160">
    <property type="term" value="P:phosphorelay signal transduction system"/>
    <property type="evidence" value="ECO:0007669"/>
    <property type="project" value="InterPro"/>
</dbReference>
<keyword evidence="1" id="KW-0805">Transcription regulation</keyword>
<dbReference type="Pfam" id="PF00072">
    <property type="entry name" value="Response_reg"/>
    <property type="match status" value="1"/>
</dbReference>
<dbReference type="Gene3D" id="1.10.10.60">
    <property type="entry name" value="Homeodomain-like"/>
    <property type="match status" value="2"/>
</dbReference>
<reference evidence="7" key="2">
    <citation type="submission" date="2020-09" db="EMBL/GenBank/DDBJ databases">
        <authorList>
            <person name="Sun Q."/>
            <person name="Zhou Y."/>
        </authorList>
    </citation>
    <scope>NUCLEOTIDE SEQUENCE</scope>
    <source>
        <strain evidence="7">CGMCC 1.15178</strain>
    </source>
</reference>
<dbReference type="InterPro" id="IPR011006">
    <property type="entry name" value="CheY-like_superfamily"/>
</dbReference>
<keyword evidence="4" id="KW-0597">Phosphoprotein</keyword>
<evidence type="ECO:0000256" key="2">
    <source>
        <dbReference type="ARBA" id="ARBA00023125"/>
    </source>
</evidence>
<dbReference type="Pfam" id="PF12833">
    <property type="entry name" value="HTH_18"/>
    <property type="match status" value="1"/>
</dbReference>
<evidence type="ECO:0000259" key="6">
    <source>
        <dbReference type="PROSITE" id="PS50110"/>
    </source>
</evidence>
<organism evidence="7 8">
    <name type="scientific">Paenibacillus nasutitermitis</name>
    <dbReference type="NCBI Taxonomy" id="1652958"/>
    <lineage>
        <taxon>Bacteria</taxon>
        <taxon>Bacillati</taxon>
        <taxon>Bacillota</taxon>
        <taxon>Bacilli</taxon>
        <taxon>Bacillales</taxon>
        <taxon>Paenibacillaceae</taxon>
        <taxon>Paenibacillus</taxon>
    </lineage>
</organism>
<accession>A0A916YRD7</accession>
<dbReference type="InterPro" id="IPR018062">
    <property type="entry name" value="HTH_AraC-typ_CS"/>
</dbReference>
<dbReference type="InterPro" id="IPR020449">
    <property type="entry name" value="Tscrpt_reg_AraC-type_HTH"/>
</dbReference>
<comment type="caution">
    <text evidence="7">The sequence shown here is derived from an EMBL/GenBank/DDBJ whole genome shotgun (WGS) entry which is preliminary data.</text>
</comment>
<feature type="modified residue" description="4-aspartylphosphate" evidence="4">
    <location>
        <position position="56"/>
    </location>
</feature>
<name>A0A916YRD7_9BACL</name>
<dbReference type="GO" id="GO:0043565">
    <property type="term" value="F:sequence-specific DNA binding"/>
    <property type="evidence" value="ECO:0007669"/>
    <property type="project" value="InterPro"/>
</dbReference>
<dbReference type="PANTHER" id="PTHR43280">
    <property type="entry name" value="ARAC-FAMILY TRANSCRIPTIONAL REGULATOR"/>
    <property type="match status" value="1"/>
</dbReference>
<dbReference type="InterPro" id="IPR018060">
    <property type="entry name" value="HTH_AraC"/>
</dbReference>
<dbReference type="InterPro" id="IPR009057">
    <property type="entry name" value="Homeodomain-like_sf"/>
</dbReference>
<evidence type="ECO:0000256" key="3">
    <source>
        <dbReference type="ARBA" id="ARBA00023163"/>
    </source>
</evidence>
<evidence type="ECO:0000256" key="4">
    <source>
        <dbReference type="PROSITE-ProRule" id="PRU00169"/>
    </source>
</evidence>
<dbReference type="InterPro" id="IPR001789">
    <property type="entry name" value="Sig_transdc_resp-reg_receiver"/>
</dbReference>
<evidence type="ECO:0000259" key="5">
    <source>
        <dbReference type="PROSITE" id="PS01124"/>
    </source>
</evidence>
<keyword evidence="2" id="KW-0238">DNA-binding</keyword>
<evidence type="ECO:0000256" key="1">
    <source>
        <dbReference type="ARBA" id="ARBA00023015"/>
    </source>
</evidence>
<reference evidence="7" key="1">
    <citation type="journal article" date="2014" name="Int. J. Syst. Evol. Microbiol.">
        <title>Complete genome sequence of Corynebacterium casei LMG S-19264T (=DSM 44701T), isolated from a smear-ripened cheese.</title>
        <authorList>
            <consortium name="US DOE Joint Genome Institute (JGI-PGF)"/>
            <person name="Walter F."/>
            <person name="Albersmeier A."/>
            <person name="Kalinowski J."/>
            <person name="Ruckert C."/>
        </authorList>
    </citation>
    <scope>NUCLEOTIDE SEQUENCE</scope>
    <source>
        <strain evidence="7">CGMCC 1.15178</strain>
    </source>
</reference>
<dbReference type="PROSITE" id="PS01124">
    <property type="entry name" value="HTH_ARAC_FAMILY_2"/>
    <property type="match status" value="1"/>
</dbReference>
<dbReference type="EMBL" id="BMHP01000001">
    <property type="protein sequence ID" value="GGD57816.1"/>
    <property type="molecule type" value="Genomic_DNA"/>
</dbReference>
<dbReference type="SUPFAM" id="SSF46689">
    <property type="entry name" value="Homeodomain-like"/>
    <property type="match status" value="2"/>
</dbReference>
<keyword evidence="8" id="KW-1185">Reference proteome</keyword>
<dbReference type="AlphaFoldDB" id="A0A916YRD7"/>
<evidence type="ECO:0000313" key="7">
    <source>
        <dbReference type="EMBL" id="GGD57816.1"/>
    </source>
</evidence>
<keyword evidence="3" id="KW-0804">Transcription</keyword>
<dbReference type="SUPFAM" id="SSF52172">
    <property type="entry name" value="CheY-like"/>
    <property type="match status" value="1"/>
</dbReference>
<sequence length="536" mass="62025">MRLKALLVDDEIHILNNLSRVLPWEDMDIEIVCLAKNGVDALEAAIQHHPDLILSDIRMPVMDGMTLLQEIRTQGLTCEILLLTGYQEFAYAQTALRHGVRDYITKPINYFELEEKVRMLAADIREKSKKLKKEQRLNRVADLANENYMLHSLLGQETEKECVLWDEEDGLADKKAYSLLLIDLEGYSHRSISWTVPERKAWNLRIKNMLKDIFNPILQGQTVLQIREGEWCIVFPSPEQDSSITKEHLFPGYILLQSLVDEKDSMFFQICLEQNAFSLDGLSLVYDKMQQKLILNSPGEWFVDANETDLTAASKPELSVTESKWHWIEEITCGLRNGNLEVLAQMTHDLKSFVCHSNENSMGQSEKMLHYLLIHLLREMREMQLLSGEQEENIWKRLQESLNLKELLSLIVSLIDQSKDALSTKKSSELLMMSAHNYIQQHLESDFGIDEISEYLGISCSYFCLLFKNHFGKTFVEYLTKQRMEMAKSLLYSSDKSITQIGSNVGYHERRYFTKVFQKYTGMTPSEYRLKDSSGS</sequence>
<dbReference type="PROSITE" id="PS00041">
    <property type="entry name" value="HTH_ARAC_FAMILY_1"/>
    <property type="match status" value="1"/>
</dbReference>
<dbReference type="PROSITE" id="PS50110">
    <property type="entry name" value="RESPONSE_REGULATORY"/>
    <property type="match status" value="1"/>
</dbReference>
<dbReference type="Proteomes" id="UP000612456">
    <property type="component" value="Unassembled WGS sequence"/>
</dbReference>
<dbReference type="PANTHER" id="PTHR43280:SF2">
    <property type="entry name" value="HTH-TYPE TRANSCRIPTIONAL REGULATOR EXSA"/>
    <property type="match status" value="1"/>
</dbReference>
<dbReference type="RefSeq" id="WP_188990500.1">
    <property type="nucleotide sequence ID" value="NZ_BMHP01000001.1"/>
</dbReference>
<dbReference type="PRINTS" id="PR00032">
    <property type="entry name" value="HTHARAC"/>
</dbReference>
<feature type="domain" description="Response regulatory" evidence="6">
    <location>
        <begin position="4"/>
        <end position="121"/>
    </location>
</feature>
<evidence type="ECO:0000313" key="8">
    <source>
        <dbReference type="Proteomes" id="UP000612456"/>
    </source>
</evidence>
<dbReference type="SMART" id="SM00448">
    <property type="entry name" value="REC"/>
    <property type="match status" value="1"/>
</dbReference>
<dbReference type="CDD" id="cd17536">
    <property type="entry name" value="REC_YesN-like"/>
    <property type="match status" value="1"/>
</dbReference>
<proteinExistence type="predicted"/>
<dbReference type="GO" id="GO:0003700">
    <property type="term" value="F:DNA-binding transcription factor activity"/>
    <property type="evidence" value="ECO:0007669"/>
    <property type="project" value="InterPro"/>
</dbReference>
<protein>
    <submittedName>
        <fullName evidence="7">Two-component sensor response regulator</fullName>
    </submittedName>
</protein>
<feature type="domain" description="HTH araC/xylS-type" evidence="5">
    <location>
        <begin position="433"/>
        <end position="531"/>
    </location>
</feature>
<dbReference type="SMART" id="SM00342">
    <property type="entry name" value="HTH_ARAC"/>
    <property type="match status" value="1"/>
</dbReference>
<gene>
    <name evidence="7" type="ORF">GCM10010911_14510</name>
</gene>
<dbReference type="Gene3D" id="3.40.50.2300">
    <property type="match status" value="1"/>
</dbReference>